<evidence type="ECO:0000313" key="2">
    <source>
        <dbReference type="Proteomes" id="UP000419743"/>
    </source>
</evidence>
<dbReference type="EMBL" id="CACRYJ010000044">
    <property type="protein sequence ID" value="VZO38040.1"/>
    <property type="molecule type" value="Genomic_DNA"/>
</dbReference>
<accession>A0A7M4DLA8</accession>
<dbReference type="AlphaFoldDB" id="A0A7M4DLA8"/>
<keyword evidence="2" id="KW-1185">Reference proteome</keyword>
<dbReference type="RefSeq" id="WP_156741649.1">
    <property type="nucleotide sequence ID" value="NZ_CACRYJ010000044.1"/>
</dbReference>
<comment type="caution">
    <text evidence="1">The sequence shown here is derived from an EMBL/GenBank/DDBJ whole genome shotgun (WGS) entry which is preliminary data.</text>
</comment>
<name>A0A7M4DLA8_9MICO</name>
<gene>
    <name evidence="1" type="ORF">HALOF300_02925</name>
</gene>
<proteinExistence type="predicted"/>
<dbReference type="Proteomes" id="UP000419743">
    <property type="component" value="Unassembled WGS sequence"/>
</dbReference>
<organism evidence="1 2">
    <name type="scientific">Occultella aeris</name>
    <dbReference type="NCBI Taxonomy" id="2761496"/>
    <lineage>
        <taxon>Bacteria</taxon>
        <taxon>Bacillati</taxon>
        <taxon>Actinomycetota</taxon>
        <taxon>Actinomycetes</taxon>
        <taxon>Micrococcales</taxon>
        <taxon>Ruaniaceae</taxon>
        <taxon>Occultella</taxon>
    </lineage>
</organism>
<protein>
    <submittedName>
        <fullName evidence="1">Uncharacterized protein</fullName>
    </submittedName>
</protein>
<evidence type="ECO:0000313" key="1">
    <source>
        <dbReference type="EMBL" id="VZO38040.1"/>
    </source>
</evidence>
<reference evidence="1 2" key="1">
    <citation type="submission" date="2019-11" db="EMBL/GenBank/DDBJ databases">
        <authorList>
            <person name="Criscuolo A."/>
        </authorList>
    </citation>
    <scope>NUCLEOTIDE SEQUENCE [LARGE SCALE GENOMIC DNA]</scope>
    <source>
        <strain evidence="1">CIP111667</strain>
    </source>
</reference>
<sequence length="52" mass="5543">MAREAYREFWQVHPAAAVRSDVIGDHVGYDLSAANPSCTPARPALTATEATA</sequence>